<keyword evidence="2" id="KW-1185">Reference proteome</keyword>
<name>A0A226GQ62_9FLAO</name>
<organism evidence="1 2">
    <name type="scientific">Flavobacterium hercynium</name>
    <dbReference type="NCBI Taxonomy" id="387094"/>
    <lineage>
        <taxon>Bacteria</taxon>
        <taxon>Pseudomonadati</taxon>
        <taxon>Bacteroidota</taxon>
        <taxon>Flavobacteriia</taxon>
        <taxon>Flavobacteriales</taxon>
        <taxon>Flavobacteriaceae</taxon>
        <taxon>Flavobacterium</taxon>
    </lineage>
</organism>
<evidence type="ECO:0000313" key="1">
    <source>
        <dbReference type="EMBL" id="OXA84097.1"/>
    </source>
</evidence>
<reference evidence="1 2" key="1">
    <citation type="submission" date="2016-11" db="EMBL/GenBank/DDBJ databases">
        <title>Whole genomes of Flavobacteriaceae.</title>
        <authorList>
            <person name="Stine C."/>
            <person name="Li C."/>
            <person name="Tadesse D."/>
        </authorList>
    </citation>
    <scope>NUCLEOTIDE SEQUENCE [LARGE SCALE GENOMIC DNA]</scope>
    <source>
        <strain evidence="1 2">DSM 18292</strain>
    </source>
</reference>
<protein>
    <submittedName>
        <fullName evidence="1">Uncharacterized protein</fullName>
    </submittedName>
</protein>
<gene>
    <name evidence="1" type="ORF">B0A66_21370</name>
</gene>
<dbReference type="Proteomes" id="UP000198345">
    <property type="component" value="Unassembled WGS sequence"/>
</dbReference>
<proteinExistence type="predicted"/>
<evidence type="ECO:0000313" key="2">
    <source>
        <dbReference type="Proteomes" id="UP000198345"/>
    </source>
</evidence>
<sequence length="208" mass="23849">MISFNAKAQNEFNTETDQFYKVISFDEKVDFGIIDTSVTWIITNLQNNISTTLHGNDINNYQFKEPGEYQINFQENKIHTEACNHPLFAENLRIKVLPVKISFDFSKIEFSEKLQKGVNYTNLLVSIPVKITIKENSIQKIIAPSLAVSGIGVSLTTKSVENEIILNNQIHLLKYKVSGIIEKETFLMFDFYDLNNQAQTYNLSQIIK</sequence>
<dbReference type="AlphaFoldDB" id="A0A226GQ62"/>
<dbReference type="EMBL" id="MUGW01000070">
    <property type="protein sequence ID" value="OXA84097.1"/>
    <property type="molecule type" value="Genomic_DNA"/>
</dbReference>
<accession>A0A226GQ62</accession>
<comment type="caution">
    <text evidence="1">The sequence shown here is derived from an EMBL/GenBank/DDBJ whole genome shotgun (WGS) entry which is preliminary data.</text>
</comment>
<dbReference type="RefSeq" id="WP_089051875.1">
    <property type="nucleotide sequence ID" value="NZ_FXTV01000006.1"/>
</dbReference>
<dbReference type="OrthoDB" id="1329012at2"/>